<dbReference type="PANTHER" id="PTHR42792:SF2">
    <property type="entry name" value="FLAGELLIN"/>
    <property type="match status" value="1"/>
</dbReference>
<name>A0A418SZV7_9RHOB</name>
<gene>
    <name evidence="6" type="ORF">D3P04_07035</name>
</gene>
<dbReference type="OrthoDB" id="8328560at2"/>
<dbReference type="GO" id="GO:0005576">
    <property type="term" value="C:extracellular region"/>
    <property type="evidence" value="ECO:0007669"/>
    <property type="project" value="UniProtKB-SubCell"/>
</dbReference>
<evidence type="ECO:0000259" key="4">
    <source>
        <dbReference type="Pfam" id="PF00669"/>
    </source>
</evidence>
<evidence type="ECO:0000313" key="7">
    <source>
        <dbReference type="Proteomes" id="UP000284202"/>
    </source>
</evidence>
<dbReference type="AlphaFoldDB" id="A0A418SZV7"/>
<dbReference type="EMBL" id="QZCG01000004">
    <property type="protein sequence ID" value="RJE86477.1"/>
    <property type="molecule type" value="Genomic_DNA"/>
</dbReference>
<dbReference type="Proteomes" id="UP000284202">
    <property type="component" value="Unassembled WGS sequence"/>
</dbReference>
<feature type="domain" description="Flagellin N-terminal" evidence="4">
    <location>
        <begin position="4"/>
        <end position="135"/>
    </location>
</feature>
<keyword evidence="6" id="KW-0282">Flagellum</keyword>
<dbReference type="Pfam" id="PF00700">
    <property type="entry name" value="Flagellin_C"/>
    <property type="match status" value="1"/>
</dbReference>
<comment type="function">
    <text evidence="3">Flagellin is the subunit protein which polymerizes to form the filaments of bacterial flagella.</text>
</comment>
<keyword evidence="6" id="KW-0966">Cell projection</keyword>
<dbReference type="GO" id="GO:0005198">
    <property type="term" value="F:structural molecule activity"/>
    <property type="evidence" value="ECO:0007669"/>
    <property type="project" value="UniProtKB-UniRule"/>
</dbReference>
<keyword evidence="3" id="KW-0964">Secreted</keyword>
<protein>
    <recommendedName>
        <fullName evidence="3">Flagellin</fullName>
    </recommendedName>
</protein>
<comment type="similarity">
    <text evidence="1 3">Belongs to the bacterial flagellin family.</text>
</comment>
<keyword evidence="6" id="KW-0969">Cilium</keyword>
<proteinExistence type="inferred from homology"/>
<dbReference type="RefSeq" id="WP_119747310.1">
    <property type="nucleotide sequence ID" value="NZ_QZCG01000004.1"/>
</dbReference>
<evidence type="ECO:0000313" key="6">
    <source>
        <dbReference type="EMBL" id="RJE86477.1"/>
    </source>
</evidence>
<evidence type="ECO:0000256" key="3">
    <source>
        <dbReference type="RuleBase" id="RU362073"/>
    </source>
</evidence>
<accession>A0A418SZV7</accession>
<keyword evidence="7" id="KW-1185">Reference proteome</keyword>
<dbReference type="Gene3D" id="1.20.1330.10">
    <property type="entry name" value="f41 fragment of flagellin, N-terminal domain"/>
    <property type="match status" value="1"/>
</dbReference>
<reference evidence="7" key="1">
    <citation type="submission" date="2018-09" db="EMBL/GenBank/DDBJ databases">
        <title>Acidovorax cavernicola nov. sp. isolated from Gruta de las Maravillas (Aracena, Spain).</title>
        <authorList>
            <person name="Jurado V."/>
            <person name="Gutierrez-Patricio S."/>
            <person name="Gonzalez-Pimentel J.L."/>
            <person name="Miller A.Z."/>
            <person name="Laiz L."/>
            <person name="Saiz-Jimenez C."/>
        </authorList>
    </citation>
    <scope>NUCLEOTIDE SEQUENCE [LARGE SCALE GENOMIC DNA]</scope>
    <source>
        <strain evidence="7">1011MAR3C25</strain>
    </source>
</reference>
<dbReference type="SUPFAM" id="SSF64518">
    <property type="entry name" value="Phase 1 flagellin"/>
    <property type="match status" value="1"/>
</dbReference>
<feature type="domain" description="Flagellin C-terminal" evidence="5">
    <location>
        <begin position="234"/>
        <end position="307"/>
    </location>
</feature>
<dbReference type="Pfam" id="PF00669">
    <property type="entry name" value="Flagellin_N"/>
    <property type="match status" value="1"/>
</dbReference>
<comment type="caution">
    <text evidence="6">The sequence shown here is derived from an EMBL/GenBank/DDBJ whole genome shotgun (WGS) entry which is preliminary data.</text>
</comment>
<evidence type="ECO:0000259" key="5">
    <source>
        <dbReference type="Pfam" id="PF00700"/>
    </source>
</evidence>
<evidence type="ECO:0000256" key="2">
    <source>
        <dbReference type="ARBA" id="ARBA00023143"/>
    </source>
</evidence>
<dbReference type="InterPro" id="IPR046358">
    <property type="entry name" value="Flagellin_C"/>
</dbReference>
<dbReference type="InterPro" id="IPR001029">
    <property type="entry name" value="Flagellin_N"/>
</dbReference>
<dbReference type="PANTHER" id="PTHR42792">
    <property type="entry name" value="FLAGELLIN"/>
    <property type="match status" value="1"/>
</dbReference>
<keyword evidence="2 3" id="KW-0975">Bacterial flagellum</keyword>
<comment type="subcellular location">
    <subcellularLocation>
        <location evidence="3">Secreted</location>
    </subcellularLocation>
    <subcellularLocation>
        <location evidence="3">Bacterial flagellum</location>
    </subcellularLocation>
</comment>
<organism evidence="6 7">
    <name type="scientific">Paracoccus onubensis</name>
    <dbReference type="NCBI Taxonomy" id="1675788"/>
    <lineage>
        <taxon>Bacteria</taxon>
        <taxon>Pseudomonadati</taxon>
        <taxon>Pseudomonadota</taxon>
        <taxon>Alphaproteobacteria</taxon>
        <taxon>Rhodobacterales</taxon>
        <taxon>Paracoccaceae</taxon>
        <taxon>Paracoccus</taxon>
    </lineage>
</organism>
<sequence length="308" mass="32258">MTSILTNNGAIVALQTLKNTNKMLGITQREISTGKRINTAADGSAIWAVAKTMETDRDAFKTIQQGLNVASKVVSTAVENANGIVDDLKIIKDRLTASSNSDQDVAKNWDEISELIDGIKAKIDSSQINGVNLLNTGGTGGDPATQYTVLASLDRSYGATTTGHTAIVVQSQDFTTAVYDKLAAWTKPTTSKAAEALISGAVDHAVDATTGKVTSTVTADTDTSVEALIEFSINAAAKLGAKQHRIEAQEKSVGQIKDNLTSGIGALVDSNLEEASARLQALQTQQQLGIQSLSIANQAPGAVLALFR</sequence>
<evidence type="ECO:0000256" key="1">
    <source>
        <dbReference type="ARBA" id="ARBA00005709"/>
    </source>
</evidence>
<dbReference type="GO" id="GO:0009288">
    <property type="term" value="C:bacterial-type flagellum"/>
    <property type="evidence" value="ECO:0007669"/>
    <property type="project" value="UniProtKB-SubCell"/>
</dbReference>
<dbReference type="InterPro" id="IPR001492">
    <property type="entry name" value="Flagellin"/>
</dbReference>